<dbReference type="Gene3D" id="1.10.260.40">
    <property type="entry name" value="lambda repressor-like DNA-binding domains"/>
    <property type="match status" value="1"/>
</dbReference>
<protein>
    <recommendedName>
        <fullName evidence="4">HTH cro/C1-type domain-containing protein</fullName>
    </recommendedName>
</protein>
<evidence type="ECO:0008006" key="4">
    <source>
        <dbReference type="Google" id="ProtNLM"/>
    </source>
</evidence>
<keyword evidence="1" id="KW-1133">Transmembrane helix</keyword>
<dbReference type="GO" id="GO:0003677">
    <property type="term" value="F:DNA binding"/>
    <property type="evidence" value="ECO:0007669"/>
    <property type="project" value="InterPro"/>
</dbReference>
<dbReference type="PANTHER" id="PTHR34475">
    <property type="match status" value="1"/>
</dbReference>
<dbReference type="SUPFAM" id="SSF47413">
    <property type="entry name" value="lambda repressor-like DNA-binding domains"/>
    <property type="match status" value="1"/>
</dbReference>
<evidence type="ECO:0000256" key="1">
    <source>
        <dbReference type="SAM" id="Phobius"/>
    </source>
</evidence>
<dbReference type="CDD" id="cd00093">
    <property type="entry name" value="HTH_XRE"/>
    <property type="match status" value="1"/>
</dbReference>
<dbReference type="PANTHER" id="PTHR34475:SF1">
    <property type="entry name" value="CYTOSKELETON PROTEIN RODZ"/>
    <property type="match status" value="1"/>
</dbReference>
<dbReference type="Proteomes" id="UP000230759">
    <property type="component" value="Unassembled WGS sequence"/>
</dbReference>
<feature type="transmembrane region" description="Helical" evidence="1">
    <location>
        <begin position="99"/>
        <end position="118"/>
    </location>
</feature>
<evidence type="ECO:0000313" key="2">
    <source>
        <dbReference type="EMBL" id="PIP57173.1"/>
    </source>
</evidence>
<name>A0A2H0BHM3_9BACT</name>
<organism evidence="2 3">
    <name type="scientific">Candidatus Woesebacteria bacterium CG22_combo_CG10-13_8_21_14_all_45_10</name>
    <dbReference type="NCBI Taxonomy" id="1975060"/>
    <lineage>
        <taxon>Bacteria</taxon>
        <taxon>Candidatus Woeseibacteriota</taxon>
    </lineage>
</organism>
<reference evidence="2 3" key="1">
    <citation type="submission" date="2017-09" db="EMBL/GenBank/DDBJ databases">
        <title>Depth-based differentiation of microbial function through sediment-hosted aquifers and enrichment of novel symbionts in the deep terrestrial subsurface.</title>
        <authorList>
            <person name="Probst A.J."/>
            <person name="Ladd B."/>
            <person name="Jarett J.K."/>
            <person name="Geller-Mcgrath D.E."/>
            <person name="Sieber C.M."/>
            <person name="Emerson J.B."/>
            <person name="Anantharaman K."/>
            <person name="Thomas B.C."/>
            <person name="Malmstrom R."/>
            <person name="Stieglmeier M."/>
            <person name="Klingl A."/>
            <person name="Woyke T."/>
            <person name="Ryan C.M."/>
            <person name="Banfield J.F."/>
        </authorList>
    </citation>
    <scope>NUCLEOTIDE SEQUENCE [LARGE SCALE GENOMIC DNA]</scope>
    <source>
        <strain evidence="2">CG22_combo_CG10-13_8_21_14_all_45_10</strain>
    </source>
</reference>
<evidence type="ECO:0000313" key="3">
    <source>
        <dbReference type="Proteomes" id="UP000230759"/>
    </source>
</evidence>
<keyword evidence="1" id="KW-0472">Membrane</keyword>
<gene>
    <name evidence="2" type="ORF">COX04_00970</name>
</gene>
<dbReference type="Pfam" id="PF09136">
    <property type="entry name" value="Glucodextran_B"/>
    <property type="match status" value="1"/>
</dbReference>
<proteinExistence type="predicted"/>
<dbReference type="Gene3D" id="2.60.40.10">
    <property type="entry name" value="Immunoglobulins"/>
    <property type="match status" value="1"/>
</dbReference>
<dbReference type="AlphaFoldDB" id="A0A2H0BHM3"/>
<dbReference type="InterPro" id="IPR013783">
    <property type="entry name" value="Ig-like_fold"/>
</dbReference>
<sequence>MKTVGEILRQARERKKYSLKKVQSKTKIKKEFIEAIERSNWTALPDFPVVLGFVKNLASFLGVNSRMAEALLKRDYPPKKLFINPKPDVENKFSWTPKYTFWSGILIVILAILGYLGFQYLKFNSPPSLEVSQPKEGLVVNSRQVIIEGKTDPDATIKVNNQAILVGEDGRFSGKVEIFSGTKEISFEAVSRSGKETVVKRTIVPSF</sequence>
<dbReference type="Pfam" id="PF13413">
    <property type="entry name" value="HTH_25"/>
    <property type="match status" value="1"/>
</dbReference>
<dbReference type="InterPro" id="IPR001387">
    <property type="entry name" value="Cro/C1-type_HTH"/>
</dbReference>
<comment type="caution">
    <text evidence="2">The sequence shown here is derived from an EMBL/GenBank/DDBJ whole genome shotgun (WGS) entry which is preliminary data.</text>
</comment>
<dbReference type="EMBL" id="PCSV01000024">
    <property type="protein sequence ID" value="PIP57173.1"/>
    <property type="molecule type" value="Genomic_DNA"/>
</dbReference>
<dbReference type="InterPro" id="IPR050400">
    <property type="entry name" value="Bact_Cytoskel_RodZ"/>
</dbReference>
<accession>A0A2H0BHM3</accession>
<dbReference type="InterPro" id="IPR010982">
    <property type="entry name" value="Lambda_DNA-bd_dom_sf"/>
</dbReference>
<keyword evidence="1" id="KW-0812">Transmembrane</keyword>